<dbReference type="GO" id="GO:0009922">
    <property type="term" value="F:fatty acid elongase activity"/>
    <property type="evidence" value="ECO:0007669"/>
    <property type="project" value="UniProtKB-EC"/>
</dbReference>
<evidence type="ECO:0000256" key="9">
    <source>
        <dbReference type="ARBA" id="ARBA00023160"/>
    </source>
</evidence>
<dbReference type="PROSITE" id="PS01188">
    <property type="entry name" value="ELO"/>
    <property type="match status" value="1"/>
</dbReference>
<evidence type="ECO:0000256" key="1">
    <source>
        <dbReference type="ARBA" id="ARBA00004141"/>
    </source>
</evidence>
<comment type="subcellular location">
    <subcellularLocation>
        <location evidence="1">Membrane</location>
        <topology evidence="1">Multi-pass membrane protein</topology>
    </subcellularLocation>
</comment>
<dbReference type="EMBL" id="OC918240">
    <property type="protein sequence ID" value="CAD7648986.1"/>
    <property type="molecule type" value="Genomic_DNA"/>
</dbReference>
<keyword evidence="12" id="KW-1185">Reference proteome</keyword>
<evidence type="ECO:0000256" key="4">
    <source>
        <dbReference type="ARBA" id="ARBA00022692"/>
    </source>
</evidence>
<evidence type="ECO:0000313" key="11">
    <source>
        <dbReference type="EMBL" id="CAD7648986.1"/>
    </source>
</evidence>
<organism evidence="11">
    <name type="scientific">Oppiella nova</name>
    <dbReference type="NCBI Taxonomy" id="334625"/>
    <lineage>
        <taxon>Eukaryota</taxon>
        <taxon>Metazoa</taxon>
        <taxon>Ecdysozoa</taxon>
        <taxon>Arthropoda</taxon>
        <taxon>Chelicerata</taxon>
        <taxon>Arachnida</taxon>
        <taxon>Acari</taxon>
        <taxon>Acariformes</taxon>
        <taxon>Sarcoptiformes</taxon>
        <taxon>Oribatida</taxon>
        <taxon>Brachypylina</taxon>
        <taxon>Oppioidea</taxon>
        <taxon>Oppiidae</taxon>
        <taxon>Oppiella</taxon>
    </lineage>
</organism>
<keyword evidence="8 10" id="KW-0472">Membrane</keyword>
<evidence type="ECO:0000313" key="12">
    <source>
        <dbReference type="Proteomes" id="UP000728032"/>
    </source>
</evidence>
<dbReference type="PANTHER" id="PTHR11157">
    <property type="entry name" value="FATTY ACID ACYL TRANSFERASE-RELATED"/>
    <property type="match status" value="1"/>
</dbReference>
<evidence type="ECO:0000256" key="5">
    <source>
        <dbReference type="ARBA" id="ARBA00022832"/>
    </source>
</evidence>
<keyword evidence="9 10" id="KW-0275">Fatty acid biosynthesis</keyword>
<feature type="transmembrane region" description="Helical" evidence="10">
    <location>
        <begin position="176"/>
        <end position="193"/>
    </location>
</feature>
<reference evidence="11" key="1">
    <citation type="submission" date="2020-11" db="EMBL/GenBank/DDBJ databases">
        <authorList>
            <person name="Tran Van P."/>
        </authorList>
    </citation>
    <scope>NUCLEOTIDE SEQUENCE</scope>
</reference>
<dbReference type="OrthoDB" id="434092at2759"/>
<dbReference type="GO" id="GO:0005789">
    <property type="term" value="C:endoplasmic reticulum membrane"/>
    <property type="evidence" value="ECO:0007669"/>
    <property type="project" value="TreeGrafter"/>
</dbReference>
<dbReference type="Pfam" id="PF01151">
    <property type="entry name" value="ELO"/>
    <property type="match status" value="1"/>
</dbReference>
<accession>A0A7R9QLA1</accession>
<feature type="transmembrane region" description="Helical" evidence="10">
    <location>
        <begin position="267"/>
        <end position="288"/>
    </location>
</feature>
<keyword evidence="5 10" id="KW-0276">Fatty acid metabolism</keyword>
<keyword evidence="2 10" id="KW-0444">Lipid biosynthesis</keyword>
<evidence type="ECO:0000256" key="3">
    <source>
        <dbReference type="ARBA" id="ARBA00022679"/>
    </source>
</evidence>
<dbReference type="GO" id="GO:0030148">
    <property type="term" value="P:sphingolipid biosynthetic process"/>
    <property type="evidence" value="ECO:0007669"/>
    <property type="project" value="TreeGrafter"/>
</dbReference>
<comment type="similarity">
    <text evidence="10">Belongs to the ELO family.</text>
</comment>
<evidence type="ECO:0000256" key="7">
    <source>
        <dbReference type="ARBA" id="ARBA00023098"/>
    </source>
</evidence>
<dbReference type="EC" id="2.3.1.199" evidence="10"/>
<keyword evidence="3 10" id="KW-0808">Transferase</keyword>
<dbReference type="InterPro" id="IPR002076">
    <property type="entry name" value="ELO_fam"/>
</dbReference>
<proteinExistence type="inferred from homology"/>
<feature type="transmembrane region" description="Helical" evidence="10">
    <location>
        <begin position="96"/>
        <end position="114"/>
    </location>
</feature>
<feature type="transmembrane region" description="Helical" evidence="10">
    <location>
        <begin position="199"/>
        <end position="220"/>
    </location>
</feature>
<dbReference type="PANTHER" id="PTHR11157:SF69">
    <property type="entry name" value="ELONGATION OF VERY LONG CHAIN FATTY ACIDS PROTEIN 7"/>
    <property type="match status" value="1"/>
</dbReference>
<dbReference type="GO" id="GO:0042761">
    <property type="term" value="P:very long-chain fatty acid biosynthetic process"/>
    <property type="evidence" value="ECO:0007669"/>
    <property type="project" value="TreeGrafter"/>
</dbReference>
<comment type="catalytic activity">
    <reaction evidence="10">
        <text>a very-long-chain acyl-CoA + malonyl-CoA + H(+) = a very-long-chain 3-oxoacyl-CoA + CO2 + CoA</text>
        <dbReference type="Rhea" id="RHEA:32727"/>
        <dbReference type="ChEBI" id="CHEBI:15378"/>
        <dbReference type="ChEBI" id="CHEBI:16526"/>
        <dbReference type="ChEBI" id="CHEBI:57287"/>
        <dbReference type="ChEBI" id="CHEBI:57384"/>
        <dbReference type="ChEBI" id="CHEBI:90725"/>
        <dbReference type="ChEBI" id="CHEBI:90736"/>
        <dbReference type="EC" id="2.3.1.199"/>
    </reaction>
</comment>
<dbReference type="AlphaFoldDB" id="A0A7R9QLA1"/>
<keyword evidence="4 10" id="KW-0812">Transmembrane</keyword>
<evidence type="ECO:0000256" key="10">
    <source>
        <dbReference type="RuleBase" id="RU361115"/>
    </source>
</evidence>
<feature type="transmembrane region" description="Helical" evidence="10">
    <location>
        <begin position="240"/>
        <end position="261"/>
    </location>
</feature>
<evidence type="ECO:0000256" key="6">
    <source>
        <dbReference type="ARBA" id="ARBA00022989"/>
    </source>
</evidence>
<name>A0A7R9QLA1_9ACAR</name>
<protein>
    <recommendedName>
        <fullName evidence="10">Elongation of very long chain fatty acids protein</fullName>
        <ecNumber evidence="10">2.3.1.199</ecNumber>
    </recommendedName>
    <alternativeName>
        <fullName evidence="10">Very-long-chain 3-oxoacyl-CoA synthase</fullName>
    </alternativeName>
</protein>
<dbReference type="GO" id="GO:0019367">
    <property type="term" value="P:fatty acid elongation, saturated fatty acid"/>
    <property type="evidence" value="ECO:0007669"/>
    <property type="project" value="TreeGrafter"/>
</dbReference>
<evidence type="ECO:0000256" key="8">
    <source>
        <dbReference type="ARBA" id="ARBA00023136"/>
    </source>
</evidence>
<sequence length="301" mass="36031">MSNITNYTLSEAYCPAPVDMSKDYVDITNSITNPISYILYDYWIEESDPRVKGYWLFDGNPAPFVILMLSWLLFVKKLGPNFMRDRKPYELRELMMIYNFILVVINIYGVYVSFKWLHFGRKVFDVKLPDKHIITPEIENEISEKMIIFYSKLIDLLDTVFFVLRKKSNQISFLHVYHHFLVPVLGWTAFSLNSIQSCIFGVFVSLNSTVHVIMYSYYLLSAFGPQIQPYLWWKRYITRLQLIQFAILIVYAIILFTVMDLSDYPIAIKWIVIVQPFIFFYMFFKFYFKTYKHKIKFIKRI</sequence>
<keyword evidence="6 10" id="KW-1133">Transmembrane helix</keyword>
<gene>
    <name evidence="11" type="ORF">ONB1V03_LOCUS7037</name>
</gene>
<dbReference type="Proteomes" id="UP000728032">
    <property type="component" value="Unassembled WGS sequence"/>
</dbReference>
<keyword evidence="7 10" id="KW-0443">Lipid metabolism</keyword>
<dbReference type="InterPro" id="IPR030457">
    <property type="entry name" value="ELO_CS"/>
</dbReference>
<evidence type="ECO:0000256" key="2">
    <source>
        <dbReference type="ARBA" id="ARBA00022516"/>
    </source>
</evidence>
<dbReference type="GO" id="GO:0034625">
    <property type="term" value="P:fatty acid elongation, monounsaturated fatty acid"/>
    <property type="evidence" value="ECO:0007669"/>
    <property type="project" value="TreeGrafter"/>
</dbReference>
<dbReference type="GO" id="GO:0034626">
    <property type="term" value="P:fatty acid elongation, polyunsaturated fatty acid"/>
    <property type="evidence" value="ECO:0007669"/>
    <property type="project" value="TreeGrafter"/>
</dbReference>
<feature type="transmembrane region" description="Helical" evidence="10">
    <location>
        <begin position="54"/>
        <end position="75"/>
    </location>
</feature>
<dbReference type="EMBL" id="CAJPVJ010003415">
    <property type="protein sequence ID" value="CAG2167534.1"/>
    <property type="molecule type" value="Genomic_DNA"/>
</dbReference>